<dbReference type="SUPFAM" id="SSF51430">
    <property type="entry name" value="NAD(P)-linked oxidoreductase"/>
    <property type="match status" value="1"/>
</dbReference>
<dbReference type="RefSeq" id="WP_059265753.1">
    <property type="nucleotide sequence ID" value="NZ_KQ948366.1"/>
</dbReference>
<dbReference type="GO" id="GO:0016491">
    <property type="term" value="F:oxidoreductase activity"/>
    <property type="evidence" value="ECO:0007669"/>
    <property type="project" value="UniProtKB-KW"/>
</dbReference>
<keyword evidence="4" id="KW-1185">Reference proteome</keyword>
<dbReference type="Gene3D" id="3.20.20.100">
    <property type="entry name" value="NADP-dependent oxidoreductase domain"/>
    <property type="match status" value="1"/>
</dbReference>
<dbReference type="PANTHER" id="PTHR43364:SF4">
    <property type="entry name" value="NAD(P)-LINKED OXIDOREDUCTASE SUPERFAMILY PROTEIN"/>
    <property type="match status" value="1"/>
</dbReference>
<organism evidence="3 4">
    <name type="scientific">Streptomyces corchorusii</name>
    <name type="common">Streptomyces chibaensis</name>
    <dbReference type="NCBI Taxonomy" id="1903"/>
    <lineage>
        <taxon>Bacteria</taxon>
        <taxon>Bacillati</taxon>
        <taxon>Actinomycetota</taxon>
        <taxon>Actinomycetes</taxon>
        <taxon>Kitasatosporales</taxon>
        <taxon>Streptomycetaceae</taxon>
        <taxon>Streptomyces</taxon>
    </lineage>
</organism>
<dbReference type="EMBL" id="LMWP01000043">
    <property type="protein sequence ID" value="KUN18436.1"/>
    <property type="molecule type" value="Genomic_DNA"/>
</dbReference>
<proteinExistence type="predicted"/>
<dbReference type="Proteomes" id="UP000053398">
    <property type="component" value="Unassembled WGS sequence"/>
</dbReference>
<feature type="domain" description="NADP-dependent oxidoreductase" evidence="2">
    <location>
        <begin position="17"/>
        <end position="316"/>
    </location>
</feature>
<dbReference type="InterPro" id="IPR050523">
    <property type="entry name" value="AKR_Detox_Biosynth"/>
</dbReference>
<evidence type="ECO:0000313" key="4">
    <source>
        <dbReference type="Proteomes" id="UP000053398"/>
    </source>
</evidence>
<sequence length="351" mass="37370">MDYRLLGRSGLAVSAFALGTMTFGDSTSQEEAFAQLDAFAAAGGTLIDTADVYMNGAAETIVGRWLAERPAHVTEPMIIATKGRFPTSGDPNGQGNSRRHLQRALDSSLARLGVEAVDLYQLHGWDPLTPVQETLAFLDDAVRAGKIRYSGLSNFTGWQLQKTSDLAETRDLARPVAFQLQYNLLVREVEWELVPAAESAGLGLLVFSPLAGGVLTGKYRPDAPAPAGTRLAHPMFGPIFGAKTRQQRTWEVASTLERVAQERGVTPAQAALAWVAARKGVSSVLLGARTLEQLQGNLAAGGLVLSPEETARLDKAGEPFIDYPYGPMAAALRTREVSGTAQFAAPPAPAA</sequence>
<keyword evidence="1" id="KW-0560">Oxidoreductase</keyword>
<gene>
    <name evidence="3" type="ORF">AQJ11_33850</name>
</gene>
<dbReference type="PANTHER" id="PTHR43364">
    <property type="entry name" value="NADH-SPECIFIC METHYLGLYOXAL REDUCTASE-RELATED"/>
    <property type="match status" value="1"/>
</dbReference>
<dbReference type="InterPro" id="IPR036812">
    <property type="entry name" value="NAD(P)_OxRdtase_dom_sf"/>
</dbReference>
<evidence type="ECO:0000256" key="1">
    <source>
        <dbReference type="ARBA" id="ARBA00023002"/>
    </source>
</evidence>
<evidence type="ECO:0000259" key="2">
    <source>
        <dbReference type="Pfam" id="PF00248"/>
    </source>
</evidence>
<dbReference type="InterPro" id="IPR023210">
    <property type="entry name" value="NADP_OxRdtase_dom"/>
</dbReference>
<dbReference type="FunFam" id="3.20.20.100:FF:000004">
    <property type="entry name" value="Oxidoreductase, aldo/keto reductase"/>
    <property type="match status" value="1"/>
</dbReference>
<dbReference type="GO" id="GO:0005829">
    <property type="term" value="C:cytosol"/>
    <property type="evidence" value="ECO:0007669"/>
    <property type="project" value="UniProtKB-ARBA"/>
</dbReference>
<dbReference type="AlphaFoldDB" id="A0A101PVH8"/>
<dbReference type="Pfam" id="PF00248">
    <property type="entry name" value="Aldo_ket_red"/>
    <property type="match status" value="1"/>
</dbReference>
<accession>A0A101PVH8</accession>
<evidence type="ECO:0000313" key="3">
    <source>
        <dbReference type="EMBL" id="KUN18436.1"/>
    </source>
</evidence>
<comment type="caution">
    <text evidence="3">The sequence shown here is derived from an EMBL/GenBank/DDBJ whole genome shotgun (WGS) entry which is preliminary data.</text>
</comment>
<name>A0A101PVH8_STRCK</name>
<protein>
    <submittedName>
        <fullName evidence="3">Dehydratase</fullName>
    </submittedName>
</protein>
<reference evidence="3 4" key="1">
    <citation type="submission" date="2015-10" db="EMBL/GenBank/DDBJ databases">
        <title>Draft genome sequence of Streptomyces corchorusii DSM 40340, type strain for the species Streptomyces corchorusii.</title>
        <authorList>
            <person name="Ruckert C."/>
            <person name="Winkler A."/>
            <person name="Kalinowski J."/>
            <person name="Kampfer P."/>
            <person name="Glaeser S."/>
        </authorList>
    </citation>
    <scope>NUCLEOTIDE SEQUENCE [LARGE SCALE GENOMIC DNA]</scope>
    <source>
        <strain evidence="3 4">DSM 40340</strain>
    </source>
</reference>